<sequence>MKIFRHLTTTLVTYGAIVAACVFLMNLAVAFVISTFAEVSFSGWMLVTVQIARWFVLWVGVYTIHNVLPIAVAHGRTRREFLVAATGFTAVFALAMTLLTWLGFLVEGAVYALMDWKSTPHGSPLAYFLMFLVWCAVGMFVTAAFDRWGYGGVLTLPVGLALVLVPGITMPGTGDMPFVRDLPLALGDGWHVVSVFAWVAAVGVTWAIGRAMPVRAKAV</sequence>
<dbReference type="OrthoDB" id="3538230at2"/>
<dbReference type="AlphaFoldDB" id="A0A0F0GY71"/>
<proteinExistence type="predicted"/>
<keyword evidence="1" id="KW-1133">Transmembrane helix</keyword>
<evidence type="ECO:0000313" key="3">
    <source>
        <dbReference type="Proteomes" id="UP000033393"/>
    </source>
</evidence>
<organism evidence="2 3">
    <name type="scientific">Lentzea aerocolonigenes</name>
    <name type="common">Lechevalieria aerocolonigenes</name>
    <name type="synonym">Saccharothrix aerocolonigenes</name>
    <dbReference type="NCBI Taxonomy" id="68170"/>
    <lineage>
        <taxon>Bacteria</taxon>
        <taxon>Bacillati</taxon>
        <taxon>Actinomycetota</taxon>
        <taxon>Actinomycetes</taxon>
        <taxon>Pseudonocardiales</taxon>
        <taxon>Pseudonocardiaceae</taxon>
        <taxon>Lentzea</taxon>
    </lineage>
</organism>
<feature type="transmembrane region" description="Helical" evidence="1">
    <location>
        <begin position="81"/>
        <end position="105"/>
    </location>
</feature>
<keyword evidence="1" id="KW-0812">Transmembrane</keyword>
<dbReference type="PATRIC" id="fig|68170.10.peg.5444"/>
<protein>
    <submittedName>
        <fullName evidence="2">Uncharacterized protein</fullName>
    </submittedName>
</protein>
<dbReference type="EMBL" id="JYJG01000150">
    <property type="protein sequence ID" value="KJK46942.1"/>
    <property type="molecule type" value="Genomic_DNA"/>
</dbReference>
<feature type="transmembrane region" description="Helical" evidence="1">
    <location>
        <begin position="125"/>
        <end position="145"/>
    </location>
</feature>
<dbReference type="Proteomes" id="UP000033393">
    <property type="component" value="Unassembled WGS sequence"/>
</dbReference>
<feature type="transmembrane region" description="Helical" evidence="1">
    <location>
        <begin position="12"/>
        <end position="34"/>
    </location>
</feature>
<accession>A0A0F0GY71</accession>
<feature type="transmembrane region" description="Helical" evidence="1">
    <location>
        <begin position="54"/>
        <end position="74"/>
    </location>
</feature>
<comment type="caution">
    <text evidence="2">The sequence shown here is derived from an EMBL/GenBank/DDBJ whole genome shotgun (WGS) entry which is preliminary data.</text>
</comment>
<gene>
    <name evidence="2" type="ORF">UK23_21850</name>
</gene>
<dbReference type="RefSeq" id="WP_045313447.1">
    <property type="nucleotide sequence ID" value="NZ_JYJG01000150.1"/>
</dbReference>
<reference evidence="2 3" key="1">
    <citation type="submission" date="2015-02" db="EMBL/GenBank/DDBJ databases">
        <authorList>
            <person name="Ju K.-S."/>
            <person name="Doroghazi J.R."/>
            <person name="Metcalf W."/>
        </authorList>
    </citation>
    <scope>NUCLEOTIDE SEQUENCE [LARGE SCALE GENOMIC DNA]</scope>
    <source>
        <strain evidence="2 3">NRRL B-16140</strain>
    </source>
</reference>
<keyword evidence="3" id="KW-1185">Reference proteome</keyword>
<keyword evidence="1" id="KW-0472">Membrane</keyword>
<evidence type="ECO:0000256" key="1">
    <source>
        <dbReference type="SAM" id="Phobius"/>
    </source>
</evidence>
<evidence type="ECO:0000313" key="2">
    <source>
        <dbReference type="EMBL" id="KJK46942.1"/>
    </source>
</evidence>
<dbReference type="PROSITE" id="PS51257">
    <property type="entry name" value="PROKAR_LIPOPROTEIN"/>
    <property type="match status" value="1"/>
</dbReference>
<feature type="transmembrane region" description="Helical" evidence="1">
    <location>
        <begin position="152"/>
        <end position="170"/>
    </location>
</feature>
<name>A0A0F0GY71_LENAE</name>
<feature type="transmembrane region" description="Helical" evidence="1">
    <location>
        <begin position="190"/>
        <end position="209"/>
    </location>
</feature>